<keyword evidence="1" id="KW-0812">Transmembrane</keyword>
<keyword evidence="3" id="KW-1185">Reference proteome</keyword>
<accession>A0ABV5NZC3</accession>
<gene>
    <name evidence="2" type="ORF">ACFFR3_37730</name>
</gene>
<feature type="transmembrane region" description="Helical" evidence="1">
    <location>
        <begin position="200"/>
        <end position="221"/>
    </location>
</feature>
<dbReference type="EMBL" id="JBHMCF010000041">
    <property type="protein sequence ID" value="MFB9475261.1"/>
    <property type="molecule type" value="Genomic_DNA"/>
</dbReference>
<feature type="transmembrane region" description="Helical" evidence="1">
    <location>
        <begin position="120"/>
        <end position="138"/>
    </location>
</feature>
<feature type="transmembrane region" description="Helical" evidence="1">
    <location>
        <begin position="351"/>
        <end position="378"/>
    </location>
</feature>
<evidence type="ECO:0000256" key="1">
    <source>
        <dbReference type="SAM" id="Phobius"/>
    </source>
</evidence>
<feature type="transmembrane region" description="Helical" evidence="1">
    <location>
        <begin position="274"/>
        <end position="297"/>
    </location>
</feature>
<evidence type="ECO:0000313" key="3">
    <source>
        <dbReference type="Proteomes" id="UP001589568"/>
    </source>
</evidence>
<organism evidence="2 3">
    <name type="scientific">Nonomuraea salmonea</name>
    <dbReference type="NCBI Taxonomy" id="46181"/>
    <lineage>
        <taxon>Bacteria</taxon>
        <taxon>Bacillati</taxon>
        <taxon>Actinomycetota</taxon>
        <taxon>Actinomycetes</taxon>
        <taxon>Streptosporangiales</taxon>
        <taxon>Streptosporangiaceae</taxon>
        <taxon>Nonomuraea</taxon>
    </lineage>
</organism>
<dbReference type="RefSeq" id="WP_379484685.1">
    <property type="nucleotide sequence ID" value="NZ_JBHMCF010000041.1"/>
</dbReference>
<proteinExistence type="predicted"/>
<keyword evidence="1" id="KW-1133">Transmembrane helix</keyword>
<feature type="transmembrane region" description="Helical" evidence="1">
    <location>
        <begin position="66"/>
        <end position="84"/>
    </location>
</feature>
<keyword evidence="1" id="KW-0472">Membrane</keyword>
<dbReference type="PANTHER" id="PTHR36840">
    <property type="entry name" value="BLL5714 PROTEIN"/>
    <property type="match status" value="1"/>
</dbReference>
<dbReference type="PANTHER" id="PTHR36840:SF1">
    <property type="entry name" value="BLL5714 PROTEIN"/>
    <property type="match status" value="1"/>
</dbReference>
<evidence type="ECO:0000313" key="2">
    <source>
        <dbReference type="EMBL" id="MFB9475261.1"/>
    </source>
</evidence>
<feature type="transmembrane region" description="Helical" evidence="1">
    <location>
        <begin position="96"/>
        <end position="114"/>
    </location>
</feature>
<feature type="transmembrane region" description="Helical" evidence="1">
    <location>
        <begin position="145"/>
        <end position="165"/>
    </location>
</feature>
<feature type="transmembrane region" description="Helical" evidence="1">
    <location>
        <begin position="26"/>
        <end position="46"/>
    </location>
</feature>
<comment type="caution">
    <text evidence="2">The sequence shown here is derived from an EMBL/GenBank/DDBJ whole genome shotgun (WGS) entry which is preliminary data.</text>
</comment>
<feature type="transmembrane region" description="Helical" evidence="1">
    <location>
        <begin position="312"/>
        <end position="330"/>
    </location>
</feature>
<dbReference type="Pfam" id="PF06772">
    <property type="entry name" value="LtrA"/>
    <property type="match status" value="1"/>
</dbReference>
<name>A0ABV5NZC3_9ACTN</name>
<sequence>MRLPSWFAERPAAAPEPDLRVSTLELFFDLVFVFTITQLTALLVAGMEAPPPGHRAVGIGESALQVLLVFGVMWWMYAGYVWLLNSVPPVRPARRILVLLGMAGFLVMALAIPSTFMGGGVAFAVGYLLLILVHSALYAQATRAIVRVVPFNLAATALIGVAGFLETPYSYLPWIAALVLLWGSPYFIGQQGFALRAAHVVERHGLLVIVVLGESMLALGIGAKDLPVDLGLGVAGVLALCLAACLWWAYFAGEDERAAEHTLAATEPVRRTRMILGAYFYGHIPMLLGVVAVSGGIKKVIGHPVDPLKPSAAIVLAVGVTLYLAGDFWFRRMLRLPWARVKGVVAVAAPAAALAGLWAGLAELAILVALLVAMLLALHHRTPAPA</sequence>
<feature type="transmembrane region" description="Helical" evidence="1">
    <location>
        <begin position="171"/>
        <end position="188"/>
    </location>
</feature>
<protein>
    <submittedName>
        <fullName evidence="2">Low temperature requirement protein A</fullName>
    </submittedName>
</protein>
<dbReference type="InterPro" id="IPR010640">
    <property type="entry name" value="Low_temperature_requirement_A"/>
</dbReference>
<feature type="transmembrane region" description="Helical" evidence="1">
    <location>
        <begin position="233"/>
        <end position="253"/>
    </location>
</feature>
<reference evidence="2 3" key="1">
    <citation type="submission" date="2024-09" db="EMBL/GenBank/DDBJ databases">
        <authorList>
            <person name="Sun Q."/>
            <person name="Mori K."/>
        </authorList>
    </citation>
    <scope>NUCLEOTIDE SEQUENCE [LARGE SCALE GENOMIC DNA]</scope>
    <source>
        <strain evidence="2 3">JCM 3324</strain>
    </source>
</reference>
<dbReference type="Proteomes" id="UP001589568">
    <property type="component" value="Unassembled WGS sequence"/>
</dbReference>